<evidence type="ECO:0000313" key="1">
    <source>
        <dbReference type="EMBL" id="KAG2906342.1"/>
    </source>
</evidence>
<dbReference type="AlphaFoldDB" id="A0A8T1BTI2"/>
<comment type="caution">
    <text evidence="1">The sequence shown here is derived from an EMBL/GenBank/DDBJ whole genome shotgun (WGS) entry which is preliminary data.</text>
</comment>
<sequence length="366" mass="41100">MVISGTATASERSAADTTWLLPHTLSGDPNSNGRYAPSLPSSSICDFHKWRMLWQLVMMDYERVVLIGWLGSFVDIQHGAILKSGPSGSLLFQTKHVLYLRVLTLEAQVRVSEHSVHTTHHGAAHYSRHGRPIAYGFRGSPSHADRSIAEDGVVPRWRDQDSRTGLIYENEDAGVPMNDRPDRFRRLEMEIASTVLATVKAWTSDKPQRSTWNHIKLYVSTSCEVRLVAKIYSRAQAGQQHVRSLKLAQSFGRLKLSVNRERFRTIAKQTNCLRRAAINDSTLATYAKKFRHWTKYLEISLPVDAATSIVDESDDEIDNDGNKKHFDREMPLDTITWDGVVSCAYSMVSLTMLVPGCSTREAGVAL</sequence>
<gene>
    <name evidence="1" type="ORF">PC117_g20546</name>
</gene>
<proteinExistence type="predicted"/>
<accession>A0A8T1BTI2</accession>
<reference evidence="1" key="1">
    <citation type="submission" date="2018-10" db="EMBL/GenBank/DDBJ databases">
        <title>Effector identification in a new, highly contiguous assembly of the strawberry crown rot pathogen Phytophthora cactorum.</title>
        <authorList>
            <person name="Armitage A.D."/>
            <person name="Nellist C.F."/>
            <person name="Bates H."/>
            <person name="Vickerstaff R.J."/>
            <person name="Harrison R.J."/>
        </authorList>
    </citation>
    <scope>NUCLEOTIDE SEQUENCE</scope>
    <source>
        <strain evidence="1">4040</strain>
    </source>
</reference>
<protein>
    <submittedName>
        <fullName evidence="1">Uncharacterized protein</fullName>
    </submittedName>
</protein>
<evidence type="ECO:0000313" key="2">
    <source>
        <dbReference type="Proteomes" id="UP000736787"/>
    </source>
</evidence>
<organism evidence="1 2">
    <name type="scientific">Phytophthora cactorum</name>
    <dbReference type="NCBI Taxonomy" id="29920"/>
    <lineage>
        <taxon>Eukaryota</taxon>
        <taxon>Sar</taxon>
        <taxon>Stramenopiles</taxon>
        <taxon>Oomycota</taxon>
        <taxon>Peronosporomycetes</taxon>
        <taxon>Peronosporales</taxon>
        <taxon>Peronosporaceae</taxon>
        <taxon>Phytophthora</taxon>
    </lineage>
</organism>
<dbReference type="Proteomes" id="UP000736787">
    <property type="component" value="Unassembled WGS sequence"/>
</dbReference>
<name>A0A8T1BTI2_9STRA</name>
<dbReference type="EMBL" id="RCMK01000965">
    <property type="protein sequence ID" value="KAG2906342.1"/>
    <property type="molecule type" value="Genomic_DNA"/>
</dbReference>